<keyword evidence="13 15" id="KW-0141">cGMP biosynthesis</keyword>
<name>A0A915Q3H3_9BILA</name>
<dbReference type="FunFam" id="3.30.70.1230:FF:000035">
    <property type="entry name" value="Guanylate cyclase"/>
    <property type="match status" value="1"/>
</dbReference>
<keyword evidence="5" id="KW-0547">Nucleotide-binding</keyword>
<evidence type="ECO:0000256" key="6">
    <source>
        <dbReference type="ARBA" id="ARBA00022842"/>
    </source>
</evidence>
<dbReference type="CDD" id="cd07302">
    <property type="entry name" value="CHD"/>
    <property type="match status" value="1"/>
</dbReference>
<dbReference type="GO" id="GO:0004672">
    <property type="term" value="F:protein kinase activity"/>
    <property type="evidence" value="ECO:0007669"/>
    <property type="project" value="InterPro"/>
</dbReference>
<dbReference type="PROSITE" id="PS50011">
    <property type="entry name" value="PROTEIN_KINASE_DOM"/>
    <property type="match status" value="1"/>
</dbReference>
<proteinExistence type="inferred from homology"/>
<keyword evidence="19" id="KW-1185">Reference proteome</keyword>
<dbReference type="GO" id="GO:0004016">
    <property type="term" value="F:adenylate cyclase activity"/>
    <property type="evidence" value="ECO:0007669"/>
    <property type="project" value="TreeGrafter"/>
</dbReference>
<dbReference type="GO" id="GO:0005886">
    <property type="term" value="C:plasma membrane"/>
    <property type="evidence" value="ECO:0007669"/>
    <property type="project" value="TreeGrafter"/>
</dbReference>
<comment type="catalytic activity">
    <reaction evidence="1 15">
        <text>GTP = 3',5'-cyclic GMP + diphosphate</text>
        <dbReference type="Rhea" id="RHEA:13665"/>
        <dbReference type="ChEBI" id="CHEBI:33019"/>
        <dbReference type="ChEBI" id="CHEBI:37565"/>
        <dbReference type="ChEBI" id="CHEBI:57746"/>
        <dbReference type="EC" id="4.6.1.2"/>
    </reaction>
</comment>
<dbReference type="InterPro" id="IPR011009">
    <property type="entry name" value="Kinase-like_dom_sf"/>
</dbReference>
<dbReference type="GO" id="GO:0009582">
    <property type="term" value="P:detection of abiotic stimulus"/>
    <property type="evidence" value="ECO:0007669"/>
    <property type="project" value="UniProtKB-ARBA"/>
</dbReference>
<comment type="subcellular location">
    <subcellularLocation>
        <location evidence="2">Membrane</location>
        <topology evidence="2">Single-pass membrane protein</topology>
    </subcellularLocation>
</comment>
<dbReference type="GO" id="GO:0035556">
    <property type="term" value="P:intracellular signal transduction"/>
    <property type="evidence" value="ECO:0007669"/>
    <property type="project" value="InterPro"/>
</dbReference>
<dbReference type="InterPro" id="IPR001245">
    <property type="entry name" value="Ser-Thr/Tyr_kinase_cat_dom"/>
</dbReference>
<dbReference type="SUPFAM" id="SSF55073">
    <property type="entry name" value="Nucleotide cyclase"/>
    <property type="match status" value="1"/>
</dbReference>
<dbReference type="Gene3D" id="3.30.70.1230">
    <property type="entry name" value="Nucleotide cyclase"/>
    <property type="match status" value="1"/>
</dbReference>
<dbReference type="PANTHER" id="PTHR11920">
    <property type="entry name" value="GUANYLYL CYCLASE"/>
    <property type="match status" value="1"/>
</dbReference>
<keyword evidence="8" id="KW-0342">GTP-binding</keyword>
<sequence length="569" mass="64007">MMSVQSLQQQAESRLKLKDLLRSRQLATTDLGTVIAEPYTLKEGLFFDNSDVALLHQMKQLVHDNINQFVGICFDKQTEFYAIWNHCFRGTLADLMALNTNPNGNLRVSENDSGLAFEENFKCAFVRDIIRGLEFLHASTVGFHGSLTPSQCLIDSRWILKLSGFGLSKLLYKWCIKGSIDLHYYSPEMRCLLKTISKGSAMFSIKQAQAADIYAFGIILYEIIFRRKSVILDDNHHGTEPIDEEDETLSIFCETAEALIPLCPSIPENIEVHPDLLGLMQKCWSGIVDQRPDATLARKITDATLKISGSLVDEMIKNLEQYTNNLEKLVKERTSQLEHAQEQAEHLLMELLPKSVASELKVGRQVEPKNYKSATVMYSDIVGFTSLCSESLPMEVVTLLSGVFKKFDMIISQHHCYKVETIGDAYMVTSGVPIISRHNHVRDIASVAIMMRDFLAEYEIPHRPGQKLHCRWGFNTGPVFAGVVGLNAPRYCVFGETVTVAAKMENSGLPDKIQISLKSYQLLMARYPEFKCSPRGGVRIEGIGTLLTYWLDGREDLLTSGRSVASNQR</sequence>
<evidence type="ECO:0000256" key="7">
    <source>
        <dbReference type="ARBA" id="ARBA00022989"/>
    </source>
</evidence>
<keyword evidence="12 14" id="KW-0456">Lyase</keyword>
<dbReference type="WBParaSite" id="sdigi.contig524.g8813.t1">
    <property type="protein sequence ID" value="sdigi.contig524.g8813.t1"/>
    <property type="gene ID" value="sdigi.contig524.g8813"/>
</dbReference>
<dbReference type="InterPro" id="IPR029787">
    <property type="entry name" value="Nucleotide_cyclase"/>
</dbReference>
<evidence type="ECO:0000256" key="5">
    <source>
        <dbReference type="ARBA" id="ARBA00022741"/>
    </source>
</evidence>
<dbReference type="GO" id="GO:0009266">
    <property type="term" value="P:response to temperature stimulus"/>
    <property type="evidence" value="ECO:0007669"/>
    <property type="project" value="UniProtKB-ARBA"/>
</dbReference>
<dbReference type="GO" id="GO:0004383">
    <property type="term" value="F:guanylate cyclase activity"/>
    <property type="evidence" value="ECO:0007669"/>
    <property type="project" value="UniProtKB-EC"/>
</dbReference>
<evidence type="ECO:0000256" key="11">
    <source>
        <dbReference type="ARBA" id="ARBA00023180"/>
    </source>
</evidence>
<comment type="similarity">
    <text evidence="14">Belongs to the adenylyl cyclase class-4/guanylyl cyclase family.</text>
</comment>
<evidence type="ECO:0000256" key="3">
    <source>
        <dbReference type="ARBA" id="ARBA00012202"/>
    </source>
</evidence>
<keyword evidence="9" id="KW-0472">Membrane</keyword>
<keyword evidence="10" id="KW-0675">Receptor</keyword>
<keyword evidence="6" id="KW-0460">Magnesium</keyword>
<dbReference type="GO" id="GO:0005524">
    <property type="term" value="F:ATP binding"/>
    <property type="evidence" value="ECO:0007669"/>
    <property type="project" value="InterPro"/>
</dbReference>
<feature type="coiled-coil region" evidence="16">
    <location>
        <begin position="312"/>
        <end position="350"/>
    </location>
</feature>
<accession>A0A915Q3H3</accession>
<dbReference type="Proteomes" id="UP000887581">
    <property type="component" value="Unplaced"/>
</dbReference>
<evidence type="ECO:0000256" key="2">
    <source>
        <dbReference type="ARBA" id="ARBA00004167"/>
    </source>
</evidence>
<evidence type="ECO:0000256" key="13">
    <source>
        <dbReference type="ARBA" id="ARBA00023293"/>
    </source>
</evidence>
<evidence type="ECO:0000256" key="8">
    <source>
        <dbReference type="ARBA" id="ARBA00023134"/>
    </source>
</evidence>
<evidence type="ECO:0000256" key="4">
    <source>
        <dbReference type="ARBA" id="ARBA00022692"/>
    </source>
</evidence>
<evidence type="ECO:0000256" key="14">
    <source>
        <dbReference type="RuleBase" id="RU000405"/>
    </source>
</evidence>
<evidence type="ECO:0000313" key="20">
    <source>
        <dbReference type="WBParaSite" id="sdigi.contig524.g8813.t1"/>
    </source>
</evidence>
<dbReference type="GO" id="GO:0007168">
    <property type="term" value="P:receptor guanylyl cyclase signaling pathway"/>
    <property type="evidence" value="ECO:0007669"/>
    <property type="project" value="TreeGrafter"/>
</dbReference>
<dbReference type="GO" id="GO:0009581">
    <property type="term" value="P:detection of external stimulus"/>
    <property type="evidence" value="ECO:0007669"/>
    <property type="project" value="UniProtKB-ARBA"/>
</dbReference>
<dbReference type="SMART" id="SM00044">
    <property type="entry name" value="CYCc"/>
    <property type="match status" value="1"/>
</dbReference>
<evidence type="ECO:0000256" key="12">
    <source>
        <dbReference type="ARBA" id="ARBA00023239"/>
    </source>
</evidence>
<dbReference type="Pfam" id="PF00211">
    <property type="entry name" value="Guanylate_cyc"/>
    <property type="match status" value="1"/>
</dbReference>
<dbReference type="PROSITE" id="PS50125">
    <property type="entry name" value="GUANYLATE_CYCLASE_2"/>
    <property type="match status" value="1"/>
</dbReference>
<feature type="domain" description="Protein kinase" evidence="17">
    <location>
        <begin position="1"/>
        <end position="305"/>
    </location>
</feature>
<dbReference type="SUPFAM" id="SSF56112">
    <property type="entry name" value="Protein kinase-like (PK-like)"/>
    <property type="match status" value="1"/>
</dbReference>
<dbReference type="InterPro" id="IPR018297">
    <property type="entry name" value="A/G_cyclase_CS"/>
</dbReference>
<evidence type="ECO:0000256" key="15">
    <source>
        <dbReference type="RuleBase" id="RU003431"/>
    </source>
</evidence>
<reference evidence="20" key="1">
    <citation type="submission" date="2022-11" db="UniProtKB">
        <authorList>
            <consortium name="WormBaseParasite"/>
        </authorList>
    </citation>
    <scope>IDENTIFICATION</scope>
</reference>
<organism evidence="19 20">
    <name type="scientific">Setaria digitata</name>
    <dbReference type="NCBI Taxonomy" id="48799"/>
    <lineage>
        <taxon>Eukaryota</taxon>
        <taxon>Metazoa</taxon>
        <taxon>Ecdysozoa</taxon>
        <taxon>Nematoda</taxon>
        <taxon>Chromadorea</taxon>
        <taxon>Rhabditida</taxon>
        <taxon>Spirurina</taxon>
        <taxon>Spiruromorpha</taxon>
        <taxon>Filarioidea</taxon>
        <taxon>Setariidae</taxon>
        <taxon>Setaria</taxon>
    </lineage>
</organism>
<evidence type="ECO:0000259" key="18">
    <source>
        <dbReference type="PROSITE" id="PS50125"/>
    </source>
</evidence>
<dbReference type="EC" id="4.6.1.2" evidence="3 15"/>
<dbReference type="GO" id="GO:0042330">
    <property type="term" value="P:taxis"/>
    <property type="evidence" value="ECO:0007669"/>
    <property type="project" value="UniProtKB-ARBA"/>
</dbReference>
<evidence type="ECO:0000259" key="17">
    <source>
        <dbReference type="PROSITE" id="PS50011"/>
    </source>
</evidence>
<evidence type="ECO:0000256" key="10">
    <source>
        <dbReference type="ARBA" id="ARBA00023170"/>
    </source>
</evidence>
<dbReference type="GO" id="GO:0043005">
    <property type="term" value="C:neuron projection"/>
    <property type="evidence" value="ECO:0007669"/>
    <property type="project" value="UniProtKB-ARBA"/>
</dbReference>
<dbReference type="GO" id="GO:0005525">
    <property type="term" value="F:GTP binding"/>
    <property type="evidence" value="ECO:0007669"/>
    <property type="project" value="UniProtKB-KW"/>
</dbReference>
<dbReference type="InterPro" id="IPR050401">
    <property type="entry name" value="Cyclic_nucleotide_synthase"/>
</dbReference>
<dbReference type="Gene3D" id="1.10.510.10">
    <property type="entry name" value="Transferase(Phosphotransferase) domain 1"/>
    <property type="match status" value="1"/>
</dbReference>
<dbReference type="InterPro" id="IPR001054">
    <property type="entry name" value="A/G_cyclase"/>
</dbReference>
<dbReference type="PANTHER" id="PTHR11920:SF485">
    <property type="entry name" value="RECEPTOR-TYPE GUANYLATE CYCLASE DAF-11"/>
    <property type="match status" value="1"/>
</dbReference>
<dbReference type="Pfam" id="PF07714">
    <property type="entry name" value="PK_Tyr_Ser-Thr"/>
    <property type="match status" value="1"/>
</dbReference>
<evidence type="ECO:0000256" key="16">
    <source>
        <dbReference type="SAM" id="Coils"/>
    </source>
</evidence>
<dbReference type="AlphaFoldDB" id="A0A915Q3H3"/>
<protein>
    <recommendedName>
        <fullName evidence="3 15">Guanylate cyclase</fullName>
        <ecNumber evidence="3 15">4.6.1.2</ecNumber>
    </recommendedName>
</protein>
<keyword evidence="16" id="KW-0175">Coiled coil</keyword>
<evidence type="ECO:0000256" key="1">
    <source>
        <dbReference type="ARBA" id="ARBA00001436"/>
    </source>
</evidence>
<feature type="domain" description="Guanylate cyclase" evidence="18">
    <location>
        <begin position="375"/>
        <end position="505"/>
    </location>
</feature>
<keyword evidence="4" id="KW-0812">Transmembrane</keyword>
<keyword evidence="7" id="KW-1133">Transmembrane helix</keyword>
<evidence type="ECO:0000256" key="9">
    <source>
        <dbReference type="ARBA" id="ARBA00023136"/>
    </source>
</evidence>
<dbReference type="PROSITE" id="PS00452">
    <property type="entry name" value="GUANYLATE_CYCLASE_1"/>
    <property type="match status" value="1"/>
</dbReference>
<dbReference type="InterPro" id="IPR000719">
    <property type="entry name" value="Prot_kinase_dom"/>
</dbReference>
<evidence type="ECO:0000313" key="19">
    <source>
        <dbReference type="Proteomes" id="UP000887581"/>
    </source>
</evidence>
<dbReference type="GO" id="GO:0001653">
    <property type="term" value="F:peptide receptor activity"/>
    <property type="evidence" value="ECO:0007669"/>
    <property type="project" value="TreeGrafter"/>
</dbReference>
<keyword evidence="11" id="KW-0325">Glycoprotein</keyword>